<name>A0A9P8Q2T5_WICPI</name>
<keyword evidence="2" id="KW-1185">Reference proteome</keyword>
<evidence type="ECO:0000313" key="1">
    <source>
        <dbReference type="EMBL" id="KAH3682095.1"/>
    </source>
</evidence>
<reference evidence="1" key="1">
    <citation type="journal article" date="2021" name="Open Biol.">
        <title>Shared evolutionary footprints suggest mitochondrial oxidative damage underlies multiple complex I losses in fungi.</title>
        <authorList>
            <person name="Schikora-Tamarit M.A."/>
            <person name="Marcet-Houben M."/>
            <person name="Nosek J."/>
            <person name="Gabaldon T."/>
        </authorList>
    </citation>
    <scope>NUCLEOTIDE SEQUENCE</scope>
    <source>
        <strain evidence="1">CBS2887</strain>
    </source>
</reference>
<dbReference type="Proteomes" id="UP000774326">
    <property type="component" value="Unassembled WGS sequence"/>
</dbReference>
<evidence type="ECO:0000313" key="2">
    <source>
        <dbReference type="Proteomes" id="UP000774326"/>
    </source>
</evidence>
<sequence>MKMSASAISLNGPPLAVSFMSHLMMFSCGMPALAHISTAPEPQRPKAPMIKTRGFLAPFLKATARSFLTSSTRADSELKGVTPGKSSESACVCLKAQSFKPKAAPANPA</sequence>
<proteinExistence type="predicted"/>
<dbReference type="AlphaFoldDB" id="A0A9P8Q2T5"/>
<comment type="caution">
    <text evidence="1">The sequence shown here is derived from an EMBL/GenBank/DDBJ whole genome shotgun (WGS) entry which is preliminary data.</text>
</comment>
<organism evidence="1 2">
    <name type="scientific">Wickerhamomyces pijperi</name>
    <name type="common">Yeast</name>
    <name type="synonym">Pichia pijperi</name>
    <dbReference type="NCBI Taxonomy" id="599730"/>
    <lineage>
        <taxon>Eukaryota</taxon>
        <taxon>Fungi</taxon>
        <taxon>Dikarya</taxon>
        <taxon>Ascomycota</taxon>
        <taxon>Saccharomycotina</taxon>
        <taxon>Saccharomycetes</taxon>
        <taxon>Phaffomycetales</taxon>
        <taxon>Wickerhamomycetaceae</taxon>
        <taxon>Wickerhamomyces</taxon>
    </lineage>
</organism>
<protein>
    <submittedName>
        <fullName evidence="1">Uncharacterized protein</fullName>
    </submittedName>
</protein>
<gene>
    <name evidence="1" type="ORF">WICPIJ_006944</name>
</gene>
<accession>A0A9P8Q2T5</accession>
<dbReference type="EMBL" id="JAEUBG010003949">
    <property type="protein sequence ID" value="KAH3682095.1"/>
    <property type="molecule type" value="Genomic_DNA"/>
</dbReference>
<reference evidence="1" key="2">
    <citation type="submission" date="2021-01" db="EMBL/GenBank/DDBJ databases">
        <authorList>
            <person name="Schikora-Tamarit M.A."/>
        </authorList>
    </citation>
    <scope>NUCLEOTIDE SEQUENCE</scope>
    <source>
        <strain evidence="1">CBS2887</strain>
    </source>
</reference>
<dbReference type="PROSITE" id="PS51257">
    <property type="entry name" value="PROKAR_LIPOPROTEIN"/>
    <property type="match status" value="1"/>
</dbReference>